<dbReference type="AlphaFoldDB" id="A0A023BPF3"/>
<dbReference type="InterPro" id="IPR007138">
    <property type="entry name" value="ABM_dom"/>
</dbReference>
<evidence type="ECO:0000313" key="3">
    <source>
        <dbReference type="Proteomes" id="UP000023541"/>
    </source>
</evidence>
<gene>
    <name evidence="2" type="ORF">ATO12_05450</name>
</gene>
<dbReference type="PANTHER" id="PTHR34474:SF2">
    <property type="entry name" value="SIGNAL TRANSDUCTION PROTEIN TRAP"/>
    <property type="match status" value="1"/>
</dbReference>
<keyword evidence="2" id="KW-0503">Monooxygenase</keyword>
<dbReference type="STRING" id="1317122.ATO12_05450"/>
<sequence length="97" mass="11611">MILEQAILHIKPGESEAFEKAFKEAQKIISTMKGYIRHDVLKCIEENDKYVLLVEWETIEDHETGFRKSEEYQEWKKLLHHFYDPFPVVQHYSSILS</sequence>
<protein>
    <submittedName>
        <fullName evidence="2">Antibiotic biosynthesis monooxygenase</fullName>
    </submittedName>
</protein>
<dbReference type="GO" id="GO:0004497">
    <property type="term" value="F:monooxygenase activity"/>
    <property type="evidence" value="ECO:0007669"/>
    <property type="project" value="UniProtKB-KW"/>
</dbReference>
<dbReference type="Pfam" id="PF03992">
    <property type="entry name" value="ABM"/>
    <property type="match status" value="1"/>
</dbReference>
<feature type="domain" description="ABM" evidence="1">
    <location>
        <begin position="2"/>
        <end position="96"/>
    </location>
</feature>
<comment type="caution">
    <text evidence="2">The sequence shown here is derived from an EMBL/GenBank/DDBJ whole genome shotgun (WGS) entry which is preliminary data.</text>
</comment>
<dbReference type="eggNOG" id="COG2329">
    <property type="taxonomic scope" value="Bacteria"/>
</dbReference>
<keyword evidence="2" id="KW-0560">Oxidoreductase</keyword>
<accession>A0A023BPF3</accession>
<evidence type="ECO:0000313" key="2">
    <source>
        <dbReference type="EMBL" id="EZH71824.1"/>
    </source>
</evidence>
<dbReference type="Proteomes" id="UP000023541">
    <property type="component" value="Unassembled WGS sequence"/>
</dbReference>
<dbReference type="InterPro" id="IPR011008">
    <property type="entry name" value="Dimeric_a/b-barrel"/>
</dbReference>
<dbReference type="SUPFAM" id="SSF54909">
    <property type="entry name" value="Dimeric alpha+beta barrel"/>
    <property type="match status" value="1"/>
</dbReference>
<dbReference type="OrthoDB" id="9798157at2"/>
<name>A0A023BPF3_9FLAO</name>
<keyword evidence="3" id="KW-1185">Reference proteome</keyword>
<proteinExistence type="predicted"/>
<dbReference type="PROSITE" id="PS51725">
    <property type="entry name" value="ABM"/>
    <property type="match status" value="1"/>
</dbReference>
<organism evidence="2 3">
    <name type="scientific">Aquimarina atlantica</name>
    <dbReference type="NCBI Taxonomy" id="1317122"/>
    <lineage>
        <taxon>Bacteria</taxon>
        <taxon>Pseudomonadati</taxon>
        <taxon>Bacteroidota</taxon>
        <taxon>Flavobacteriia</taxon>
        <taxon>Flavobacteriales</taxon>
        <taxon>Flavobacteriaceae</taxon>
        <taxon>Aquimarina</taxon>
    </lineage>
</organism>
<reference evidence="2 3" key="1">
    <citation type="submission" date="2014-04" db="EMBL/GenBank/DDBJ databases">
        <title>Aquimarina sp. 22II-S11-z7 Genome Sequencing.</title>
        <authorList>
            <person name="Lai Q."/>
        </authorList>
    </citation>
    <scope>NUCLEOTIDE SEQUENCE [LARGE SCALE GENOMIC DNA]</scope>
    <source>
        <strain evidence="2 3">22II-S11-z7</strain>
    </source>
</reference>
<dbReference type="PANTHER" id="PTHR34474">
    <property type="entry name" value="SIGNAL TRANSDUCTION PROTEIN TRAP"/>
    <property type="match status" value="1"/>
</dbReference>
<dbReference type="Gene3D" id="3.30.70.100">
    <property type="match status" value="1"/>
</dbReference>
<evidence type="ECO:0000259" key="1">
    <source>
        <dbReference type="PROSITE" id="PS51725"/>
    </source>
</evidence>
<dbReference type="RefSeq" id="WP_034246505.1">
    <property type="nucleotide sequence ID" value="NZ_AQRA01000011.1"/>
</dbReference>
<dbReference type="EMBL" id="AQRA01000011">
    <property type="protein sequence ID" value="EZH71824.1"/>
    <property type="molecule type" value="Genomic_DNA"/>
</dbReference>
<dbReference type="InterPro" id="IPR050404">
    <property type="entry name" value="Heme-degrading_MO"/>
</dbReference>